<dbReference type="RefSeq" id="WP_353718132.1">
    <property type="nucleotide sequence ID" value="NZ_CP159289.1"/>
</dbReference>
<gene>
    <name evidence="1" type="ORF">ABV298_21040</name>
</gene>
<reference evidence="1" key="1">
    <citation type="submission" date="2024-06" db="EMBL/GenBank/DDBJ databases">
        <title>Sequencing and assembly of the genome of Dyadobacter sp. strain 676, a symbiont of Cyamopsis tetragonoloba.</title>
        <authorList>
            <person name="Guro P."/>
            <person name="Sazanova A."/>
            <person name="Kuznetsova I."/>
            <person name="Belimov A."/>
            <person name="Safronova V."/>
        </authorList>
    </citation>
    <scope>NUCLEOTIDE SEQUENCE</scope>
    <source>
        <strain evidence="1">676</strain>
    </source>
</reference>
<proteinExistence type="predicted"/>
<accession>A0AAU8FEM3</accession>
<protein>
    <submittedName>
        <fullName evidence="1">Uncharacterized protein</fullName>
    </submittedName>
</protein>
<dbReference type="AlphaFoldDB" id="A0AAU8FEM3"/>
<dbReference type="EMBL" id="CP159289">
    <property type="protein sequence ID" value="XCH22805.1"/>
    <property type="molecule type" value="Genomic_DNA"/>
</dbReference>
<sequence length="66" mass="7669">MSIEKKTQKKVGNESTTAHGLADLINDEGFVREIEESPFFRNKYQRAVEIAEKINWSKVTLKEKQE</sequence>
<name>A0AAU8FEM3_9BACT</name>
<organism evidence="1">
    <name type="scientific">Dyadobacter sp. 676</name>
    <dbReference type="NCBI Taxonomy" id="3088362"/>
    <lineage>
        <taxon>Bacteria</taxon>
        <taxon>Pseudomonadati</taxon>
        <taxon>Bacteroidota</taxon>
        <taxon>Cytophagia</taxon>
        <taxon>Cytophagales</taxon>
        <taxon>Spirosomataceae</taxon>
        <taxon>Dyadobacter</taxon>
    </lineage>
</organism>
<evidence type="ECO:0000313" key="1">
    <source>
        <dbReference type="EMBL" id="XCH22805.1"/>
    </source>
</evidence>